<keyword evidence="2" id="KW-0472">Membrane</keyword>
<protein>
    <submittedName>
        <fullName evidence="3">Uncharacterized protein</fullName>
    </submittedName>
</protein>
<evidence type="ECO:0000313" key="3">
    <source>
        <dbReference type="EMBL" id="PLN84068.1"/>
    </source>
</evidence>
<name>A0A2J5I2W5_9EURO</name>
<organism evidence="3 4">
    <name type="scientific">Aspergillus taichungensis</name>
    <dbReference type="NCBI Taxonomy" id="482145"/>
    <lineage>
        <taxon>Eukaryota</taxon>
        <taxon>Fungi</taxon>
        <taxon>Dikarya</taxon>
        <taxon>Ascomycota</taxon>
        <taxon>Pezizomycotina</taxon>
        <taxon>Eurotiomycetes</taxon>
        <taxon>Eurotiomycetidae</taxon>
        <taxon>Eurotiales</taxon>
        <taxon>Aspergillaceae</taxon>
        <taxon>Aspergillus</taxon>
        <taxon>Aspergillus subgen. Circumdati</taxon>
    </lineage>
</organism>
<accession>A0A2J5I2W5</accession>
<evidence type="ECO:0000313" key="4">
    <source>
        <dbReference type="Proteomes" id="UP000235023"/>
    </source>
</evidence>
<sequence>MRSRECRYDQDHLFGDLMRMASIVINIIIVTGETLFFYPFPPRCPLSFRQRLPPSNTAQVQGNGHETCYGSTLEDEEGGGA</sequence>
<dbReference type="Proteomes" id="UP000235023">
    <property type="component" value="Unassembled WGS sequence"/>
</dbReference>
<proteinExistence type="predicted"/>
<keyword evidence="2" id="KW-1133">Transmembrane helix</keyword>
<keyword evidence="2" id="KW-0812">Transmembrane</keyword>
<reference evidence="4" key="1">
    <citation type="submission" date="2017-12" db="EMBL/GenBank/DDBJ databases">
        <authorList>
            <consortium name="DOE Joint Genome Institute"/>
            <person name="Mondo S.J."/>
            <person name="Kjaerbolling I."/>
            <person name="Vesth T.C."/>
            <person name="Frisvad J.C."/>
            <person name="Nybo J.L."/>
            <person name="Theobald S."/>
            <person name="Kuo A."/>
            <person name="Bowyer P."/>
            <person name="Matsuda Y."/>
            <person name="Lyhne E.K."/>
            <person name="Kogle M.E."/>
            <person name="Clum A."/>
            <person name="Lipzen A."/>
            <person name="Salamov A."/>
            <person name="Ngan C.Y."/>
            <person name="Daum C."/>
            <person name="Chiniquy J."/>
            <person name="Barry K."/>
            <person name="LaButti K."/>
            <person name="Haridas S."/>
            <person name="Simmons B.A."/>
            <person name="Magnuson J.K."/>
            <person name="Mortensen U.H."/>
            <person name="Larsen T.O."/>
            <person name="Grigoriev I.V."/>
            <person name="Baker S.E."/>
            <person name="Andersen M.R."/>
            <person name="Nordberg H.P."/>
            <person name="Cantor M.N."/>
            <person name="Hua S.X."/>
        </authorList>
    </citation>
    <scope>NUCLEOTIDE SEQUENCE [LARGE SCALE GENOMIC DNA]</scope>
    <source>
        <strain evidence="4">IBT 19404</strain>
    </source>
</reference>
<feature type="compositionally biased region" description="Polar residues" evidence="1">
    <location>
        <begin position="55"/>
        <end position="64"/>
    </location>
</feature>
<evidence type="ECO:0000256" key="1">
    <source>
        <dbReference type="SAM" id="MobiDB-lite"/>
    </source>
</evidence>
<dbReference type="AlphaFoldDB" id="A0A2J5I2W5"/>
<feature type="transmembrane region" description="Helical" evidence="2">
    <location>
        <begin position="21"/>
        <end position="40"/>
    </location>
</feature>
<gene>
    <name evidence="3" type="ORF">BDW42DRAFT_163532</name>
</gene>
<evidence type="ECO:0000256" key="2">
    <source>
        <dbReference type="SAM" id="Phobius"/>
    </source>
</evidence>
<feature type="region of interest" description="Disordered" evidence="1">
    <location>
        <begin position="55"/>
        <end position="81"/>
    </location>
</feature>
<dbReference type="EMBL" id="KZ559514">
    <property type="protein sequence ID" value="PLN84068.1"/>
    <property type="molecule type" value="Genomic_DNA"/>
</dbReference>
<keyword evidence="4" id="KW-1185">Reference proteome</keyword>